<dbReference type="CDD" id="cd01347">
    <property type="entry name" value="ligand_gated_channel"/>
    <property type="match status" value="1"/>
</dbReference>
<evidence type="ECO:0000256" key="6">
    <source>
        <dbReference type="ARBA" id="ARBA00023004"/>
    </source>
</evidence>
<evidence type="ECO:0000256" key="5">
    <source>
        <dbReference type="ARBA" id="ARBA00022692"/>
    </source>
</evidence>
<evidence type="ECO:0000256" key="11">
    <source>
        <dbReference type="PROSITE-ProRule" id="PRU01360"/>
    </source>
</evidence>
<comment type="similarity">
    <text evidence="11 12">Belongs to the TonB-dependent receptor family.</text>
</comment>
<dbReference type="InterPro" id="IPR039426">
    <property type="entry name" value="TonB-dep_rcpt-like"/>
</dbReference>
<dbReference type="EMBL" id="JAWJEJ010000001">
    <property type="protein sequence ID" value="MDV3456106.1"/>
    <property type="molecule type" value="Genomic_DNA"/>
</dbReference>
<protein>
    <submittedName>
        <fullName evidence="15">TonB-dependent receptor</fullName>
    </submittedName>
</protein>
<keyword evidence="7" id="KW-0406">Ion transport</keyword>
<sequence length="737" mass="79159">MAQSADAEAEASDSYGDIVVTARRREESLQEVPLTITALSEEQLQRTGTSSLADLATQTPGLAFQDSNGAFQAPVIRGVAQVDQVGAQGNVGVFVDGVYLNNRSGLEFGLMDIARIEVVKGPQSALYGRNTFAGAINYVTRAPSTKEFGGTFIGEIGDYGRRKISASLNVPLVQDMLAVRLFGGYAKFDGTILNERDGENIGGYDHRYTFGGTVLFQPTPELSIKLFASHTDQENDQGPLVGMPSIANNCGSQVVRSGVTYNTLLCGELPKFTSVNMDTNIGYGLRGDSDLFYGTATYDFGGAALTALVSHTKAGFSSLIDTTADPTAINTPAGTRSRQQFTNSVGDASKETAVDIRLDSTGSGPLQWTIGAYFFDSNVSDILELSGQPVGQPNSTPVAFSQRGGILDTKGWAIYGSAAFKFSDAFNAQLELRYNDEKQDFSGRGTAAAARGSNDYKFLTPRLTLNYQLDGALVYASAARGYKTGGFNSNAFGLPQFIYEAETNWTYELGMKTNPVRGLQLNGAAFYIDWNDLQAQVQIPSSTLNVVQNNGGARSVGVELDATYNFTPDLFLRVSGTKLRPTYKDDVLDGEVAAPCGDITGSQIAVRGCSYAVGGNQLSRTTDFQFAINAGYTARDIVPGVNAYIRGDYSYQASKFSDSLNFQRQGDIELANARIGIEPAAGVDISLWVKNLFDYKYNARATVVGSVADGSPLSGITYTRVYPGERRTWGLTGSYRF</sequence>
<keyword evidence="2 11" id="KW-0813">Transport</keyword>
<comment type="caution">
    <text evidence="15">The sequence shown here is derived from an EMBL/GenBank/DDBJ whole genome shotgun (WGS) entry which is preliminary data.</text>
</comment>
<dbReference type="PANTHER" id="PTHR32552:SF81">
    <property type="entry name" value="TONB-DEPENDENT OUTER MEMBRANE RECEPTOR"/>
    <property type="match status" value="1"/>
</dbReference>
<proteinExistence type="inferred from homology"/>
<dbReference type="Pfam" id="PF07715">
    <property type="entry name" value="Plug"/>
    <property type="match status" value="1"/>
</dbReference>
<dbReference type="PROSITE" id="PS52016">
    <property type="entry name" value="TONB_DEPENDENT_REC_3"/>
    <property type="match status" value="1"/>
</dbReference>
<evidence type="ECO:0000313" key="15">
    <source>
        <dbReference type="EMBL" id="MDV3456106.1"/>
    </source>
</evidence>
<keyword evidence="5 11" id="KW-0812">Transmembrane</keyword>
<evidence type="ECO:0000256" key="12">
    <source>
        <dbReference type="RuleBase" id="RU003357"/>
    </source>
</evidence>
<keyword evidence="9 11" id="KW-0472">Membrane</keyword>
<keyword evidence="4" id="KW-0410">Iron transport</keyword>
<organism evidence="15 16">
    <name type="scientific">Sphingomonas agrestis</name>
    <dbReference type="NCBI Taxonomy" id="3080540"/>
    <lineage>
        <taxon>Bacteria</taxon>
        <taxon>Pseudomonadati</taxon>
        <taxon>Pseudomonadota</taxon>
        <taxon>Alphaproteobacteria</taxon>
        <taxon>Sphingomonadales</taxon>
        <taxon>Sphingomonadaceae</taxon>
        <taxon>Sphingomonas</taxon>
    </lineage>
</organism>
<feature type="domain" description="TonB-dependent receptor-like beta-barrel" evidence="13">
    <location>
        <begin position="285"/>
        <end position="692"/>
    </location>
</feature>
<dbReference type="RefSeq" id="WP_317225304.1">
    <property type="nucleotide sequence ID" value="NZ_JAWJEJ010000001.1"/>
</dbReference>
<evidence type="ECO:0000256" key="2">
    <source>
        <dbReference type="ARBA" id="ARBA00022448"/>
    </source>
</evidence>
<evidence type="ECO:0000256" key="10">
    <source>
        <dbReference type="ARBA" id="ARBA00023237"/>
    </source>
</evidence>
<gene>
    <name evidence="15" type="ORF">RZN05_03860</name>
</gene>
<dbReference type="SUPFAM" id="SSF56935">
    <property type="entry name" value="Porins"/>
    <property type="match status" value="1"/>
</dbReference>
<evidence type="ECO:0000259" key="14">
    <source>
        <dbReference type="Pfam" id="PF07715"/>
    </source>
</evidence>
<dbReference type="InterPro" id="IPR036942">
    <property type="entry name" value="Beta-barrel_TonB_sf"/>
</dbReference>
<keyword evidence="8 12" id="KW-0798">TonB box</keyword>
<dbReference type="Pfam" id="PF00593">
    <property type="entry name" value="TonB_dep_Rec_b-barrel"/>
    <property type="match status" value="1"/>
</dbReference>
<evidence type="ECO:0000256" key="8">
    <source>
        <dbReference type="ARBA" id="ARBA00023077"/>
    </source>
</evidence>
<keyword evidence="15" id="KW-0675">Receptor</keyword>
<evidence type="ECO:0000259" key="13">
    <source>
        <dbReference type="Pfam" id="PF00593"/>
    </source>
</evidence>
<accession>A0ABU3Y3Y6</accession>
<evidence type="ECO:0000256" key="1">
    <source>
        <dbReference type="ARBA" id="ARBA00004571"/>
    </source>
</evidence>
<dbReference type="PANTHER" id="PTHR32552">
    <property type="entry name" value="FERRICHROME IRON RECEPTOR-RELATED"/>
    <property type="match status" value="1"/>
</dbReference>
<dbReference type="InterPro" id="IPR000531">
    <property type="entry name" value="Beta-barrel_TonB"/>
</dbReference>
<reference evidence="15 16" key="1">
    <citation type="submission" date="2023-10" db="EMBL/GenBank/DDBJ databases">
        <title>Sphingomonas sp. HF-S4 16S ribosomal RNA gene Genome sequencing and assembly.</title>
        <authorList>
            <person name="Lee H."/>
        </authorList>
    </citation>
    <scope>NUCLEOTIDE SEQUENCE [LARGE SCALE GENOMIC DNA]</scope>
    <source>
        <strain evidence="15 16">HF-S4</strain>
    </source>
</reference>
<dbReference type="Gene3D" id="2.40.170.20">
    <property type="entry name" value="TonB-dependent receptor, beta-barrel domain"/>
    <property type="match status" value="1"/>
</dbReference>
<name>A0ABU3Y3Y6_9SPHN</name>
<evidence type="ECO:0000256" key="3">
    <source>
        <dbReference type="ARBA" id="ARBA00022452"/>
    </source>
</evidence>
<comment type="subcellular location">
    <subcellularLocation>
        <location evidence="1 11">Cell outer membrane</location>
        <topology evidence="1 11">Multi-pass membrane protein</topology>
    </subcellularLocation>
</comment>
<evidence type="ECO:0000256" key="7">
    <source>
        <dbReference type="ARBA" id="ARBA00023065"/>
    </source>
</evidence>
<evidence type="ECO:0000313" key="16">
    <source>
        <dbReference type="Proteomes" id="UP001273531"/>
    </source>
</evidence>
<dbReference type="InterPro" id="IPR012910">
    <property type="entry name" value="Plug_dom"/>
</dbReference>
<keyword evidence="3 11" id="KW-1134">Transmembrane beta strand</keyword>
<keyword evidence="16" id="KW-1185">Reference proteome</keyword>
<keyword evidence="6" id="KW-0408">Iron</keyword>
<keyword evidence="10 11" id="KW-0998">Cell outer membrane</keyword>
<feature type="domain" description="TonB-dependent receptor plug" evidence="14">
    <location>
        <begin position="29"/>
        <end position="135"/>
    </location>
</feature>
<evidence type="ECO:0000256" key="9">
    <source>
        <dbReference type="ARBA" id="ARBA00023136"/>
    </source>
</evidence>
<evidence type="ECO:0000256" key="4">
    <source>
        <dbReference type="ARBA" id="ARBA00022496"/>
    </source>
</evidence>
<dbReference type="Proteomes" id="UP001273531">
    <property type="component" value="Unassembled WGS sequence"/>
</dbReference>